<evidence type="ECO:0000256" key="1">
    <source>
        <dbReference type="ARBA" id="ARBA00022723"/>
    </source>
</evidence>
<dbReference type="InterPro" id="IPR027443">
    <property type="entry name" value="IPNS-like_sf"/>
</dbReference>
<evidence type="ECO:0000313" key="6">
    <source>
        <dbReference type="EnsemblPlants" id="TuG1812G0700004757.01.T01.cds343831"/>
    </source>
</evidence>
<keyword evidence="2" id="KW-0560">Oxidoreductase</keyword>
<dbReference type="GO" id="GO:0046872">
    <property type="term" value="F:metal ion binding"/>
    <property type="evidence" value="ECO:0007669"/>
    <property type="project" value="UniProtKB-KW"/>
</dbReference>
<evidence type="ECO:0000259" key="5">
    <source>
        <dbReference type="Pfam" id="PF14226"/>
    </source>
</evidence>
<dbReference type="Proteomes" id="UP000015106">
    <property type="component" value="Chromosome 7"/>
</dbReference>
<dbReference type="Gramene" id="TuG1812G0700004757.01.T01">
    <property type="protein sequence ID" value="TuG1812G0700004757.01.T01.cds343831"/>
    <property type="gene ID" value="TuG1812G0700004757.01"/>
</dbReference>
<feature type="compositionally biased region" description="Basic and acidic residues" evidence="4">
    <location>
        <begin position="278"/>
        <end position="292"/>
    </location>
</feature>
<dbReference type="Pfam" id="PF14226">
    <property type="entry name" value="DIOX_N"/>
    <property type="match status" value="1"/>
</dbReference>
<dbReference type="EnsemblPlants" id="TuG1812G0700004757.01.T01">
    <property type="protein sequence ID" value="TuG1812G0700004757.01.T01.cds343831"/>
    <property type="gene ID" value="TuG1812G0700004757.01"/>
</dbReference>
<dbReference type="AlphaFoldDB" id="A0A8R7V8C5"/>
<protein>
    <recommendedName>
        <fullName evidence="5">Non-haem dioxygenase N-terminal domain-containing protein</fullName>
    </recommendedName>
</protein>
<name>A0A8R7V8C5_TRIUA</name>
<evidence type="ECO:0000256" key="4">
    <source>
        <dbReference type="SAM" id="MobiDB-lite"/>
    </source>
</evidence>
<dbReference type="PANTHER" id="PTHR10209">
    <property type="entry name" value="OXIDOREDUCTASE, 2OG-FE II OXYGENASE FAMILY PROTEIN"/>
    <property type="match status" value="1"/>
</dbReference>
<keyword evidence="7" id="KW-1185">Reference proteome</keyword>
<organism evidence="6 7">
    <name type="scientific">Triticum urartu</name>
    <name type="common">Red wild einkorn</name>
    <name type="synonym">Crithodium urartu</name>
    <dbReference type="NCBI Taxonomy" id="4572"/>
    <lineage>
        <taxon>Eukaryota</taxon>
        <taxon>Viridiplantae</taxon>
        <taxon>Streptophyta</taxon>
        <taxon>Embryophyta</taxon>
        <taxon>Tracheophyta</taxon>
        <taxon>Spermatophyta</taxon>
        <taxon>Magnoliopsida</taxon>
        <taxon>Liliopsida</taxon>
        <taxon>Poales</taxon>
        <taxon>Poaceae</taxon>
        <taxon>BOP clade</taxon>
        <taxon>Pooideae</taxon>
        <taxon>Triticodae</taxon>
        <taxon>Triticeae</taxon>
        <taxon>Triticinae</taxon>
        <taxon>Triticum</taxon>
    </lineage>
</organism>
<evidence type="ECO:0000256" key="2">
    <source>
        <dbReference type="ARBA" id="ARBA00023002"/>
    </source>
</evidence>
<reference evidence="6" key="3">
    <citation type="submission" date="2022-06" db="UniProtKB">
        <authorList>
            <consortium name="EnsemblPlants"/>
        </authorList>
    </citation>
    <scope>IDENTIFICATION</scope>
</reference>
<feature type="region of interest" description="Disordered" evidence="4">
    <location>
        <begin position="200"/>
        <end position="293"/>
    </location>
</feature>
<dbReference type="InterPro" id="IPR026992">
    <property type="entry name" value="DIOX_N"/>
</dbReference>
<accession>A0A8R7V8C5</accession>
<reference evidence="6" key="2">
    <citation type="submission" date="2018-03" db="EMBL/GenBank/DDBJ databases">
        <title>The Triticum urartu genome reveals the dynamic nature of wheat genome evolution.</title>
        <authorList>
            <person name="Ling H."/>
            <person name="Ma B."/>
            <person name="Shi X."/>
            <person name="Liu H."/>
            <person name="Dong L."/>
            <person name="Sun H."/>
            <person name="Cao Y."/>
            <person name="Gao Q."/>
            <person name="Zheng S."/>
            <person name="Li Y."/>
            <person name="Yu Y."/>
            <person name="Du H."/>
            <person name="Qi M."/>
            <person name="Li Y."/>
            <person name="Yu H."/>
            <person name="Cui Y."/>
            <person name="Wang N."/>
            <person name="Chen C."/>
            <person name="Wu H."/>
            <person name="Zhao Y."/>
            <person name="Zhang J."/>
            <person name="Li Y."/>
            <person name="Zhou W."/>
            <person name="Zhang B."/>
            <person name="Hu W."/>
            <person name="Eijk M."/>
            <person name="Tang J."/>
            <person name="Witsenboer H."/>
            <person name="Zhao S."/>
            <person name="Li Z."/>
            <person name="Zhang A."/>
            <person name="Wang D."/>
            <person name="Liang C."/>
        </authorList>
    </citation>
    <scope>NUCLEOTIDE SEQUENCE [LARGE SCALE GENOMIC DNA]</scope>
    <source>
        <strain evidence="6">cv. G1812</strain>
    </source>
</reference>
<dbReference type="GO" id="GO:0016491">
    <property type="term" value="F:oxidoreductase activity"/>
    <property type="evidence" value="ECO:0007669"/>
    <property type="project" value="UniProtKB-KW"/>
</dbReference>
<proteinExistence type="predicted"/>
<feature type="compositionally biased region" description="Basic residues" evidence="4">
    <location>
        <begin position="226"/>
        <end position="253"/>
    </location>
</feature>
<sequence>MASDRLAAIKAFDETNAGVKGLVDAGVTAVPAFFRHPPDPLSQSACPDAAAIPVVDLSGSRSEVVGAVRAAAQAAGFFQLVNHGVPEAAMWRMLAAGRRFNEEPPEAKAPYYTRDAARRVRYNCNADLFRTLLGKWRDTIYMEDMDKEKDDEELLPPALRGAAPDTRRRFGRWGASSLGCSLRPWGCGAGTCLPGGGGRLPGGTQRVRPLLPGVPGAAPDAERPRLPHRAAPGRRRRPPGARGRRRRRARCVGRRAGDAGGAAGERRRLPAAGVQRQVQERRAPRGVQERGAKSVGGVILQGERREGVRPGGRRRGWPAVLQERHGGGAAPLVHCADARRFEALARKPASGCSLDRMLARAFVRAKCLFMNLELCTNLVNYLFMQAKLLLRRSKLC</sequence>
<reference evidence="7" key="1">
    <citation type="journal article" date="2013" name="Nature">
        <title>Draft genome of the wheat A-genome progenitor Triticum urartu.</title>
        <authorList>
            <person name="Ling H.Q."/>
            <person name="Zhao S."/>
            <person name="Liu D."/>
            <person name="Wang J."/>
            <person name="Sun H."/>
            <person name="Zhang C."/>
            <person name="Fan H."/>
            <person name="Li D."/>
            <person name="Dong L."/>
            <person name="Tao Y."/>
            <person name="Gao C."/>
            <person name="Wu H."/>
            <person name="Li Y."/>
            <person name="Cui Y."/>
            <person name="Guo X."/>
            <person name="Zheng S."/>
            <person name="Wang B."/>
            <person name="Yu K."/>
            <person name="Liang Q."/>
            <person name="Yang W."/>
            <person name="Lou X."/>
            <person name="Chen J."/>
            <person name="Feng M."/>
            <person name="Jian J."/>
            <person name="Zhang X."/>
            <person name="Luo G."/>
            <person name="Jiang Y."/>
            <person name="Liu J."/>
            <person name="Wang Z."/>
            <person name="Sha Y."/>
            <person name="Zhang B."/>
            <person name="Wu H."/>
            <person name="Tang D."/>
            <person name="Shen Q."/>
            <person name="Xue P."/>
            <person name="Zou S."/>
            <person name="Wang X."/>
            <person name="Liu X."/>
            <person name="Wang F."/>
            <person name="Yang Y."/>
            <person name="An X."/>
            <person name="Dong Z."/>
            <person name="Zhang K."/>
            <person name="Zhang X."/>
            <person name="Luo M.C."/>
            <person name="Dvorak J."/>
            <person name="Tong Y."/>
            <person name="Wang J."/>
            <person name="Yang H."/>
            <person name="Li Z."/>
            <person name="Wang D."/>
            <person name="Zhang A."/>
            <person name="Wang J."/>
        </authorList>
    </citation>
    <scope>NUCLEOTIDE SEQUENCE</scope>
    <source>
        <strain evidence="7">cv. G1812</strain>
    </source>
</reference>
<keyword evidence="3" id="KW-0408">Iron</keyword>
<feature type="domain" description="Non-haem dioxygenase N-terminal" evidence="5">
    <location>
        <begin position="52"/>
        <end position="150"/>
    </location>
</feature>
<dbReference type="Gene3D" id="2.60.120.330">
    <property type="entry name" value="B-lactam Antibiotic, Isopenicillin N Synthase, Chain"/>
    <property type="match status" value="1"/>
</dbReference>
<keyword evidence="1" id="KW-0479">Metal-binding</keyword>
<dbReference type="PANTHER" id="PTHR10209:SF432">
    <property type="entry name" value="NON-HAEM DIOXYGENASE N-TERMINAL DOMAIN-CONTAINING PROTEIN"/>
    <property type="match status" value="1"/>
</dbReference>
<evidence type="ECO:0000313" key="7">
    <source>
        <dbReference type="Proteomes" id="UP000015106"/>
    </source>
</evidence>
<evidence type="ECO:0000256" key="3">
    <source>
        <dbReference type="ARBA" id="ARBA00023004"/>
    </source>
</evidence>
<dbReference type="SUPFAM" id="SSF51197">
    <property type="entry name" value="Clavaminate synthase-like"/>
    <property type="match status" value="1"/>
</dbReference>